<protein>
    <submittedName>
        <fullName evidence="1">Uncharacterized protein</fullName>
    </submittedName>
</protein>
<organism evidence="1">
    <name type="scientific">Spirodela intermedia</name>
    <name type="common">Intermediate duckweed</name>
    <dbReference type="NCBI Taxonomy" id="51605"/>
    <lineage>
        <taxon>Eukaryota</taxon>
        <taxon>Viridiplantae</taxon>
        <taxon>Streptophyta</taxon>
        <taxon>Embryophyta</taxon>
        <taxon>Tracheophyta</taxon>
        <taxon>Spermatophyta</taxon>
        <taxon>Magnoliopsida</taxon>
        <taxon>Liliopsida</taxon>
        <taxon>Araceae</taxon>
        <taxon>Lemnoideae</taxon>
        <taxon>Spirodela</taxon>
    </lineage>
</organism>
<gene>
    <name evidence="1" type="ORF">SI7747_04004638</name>
</gene>
<dbReference type="EMBL" id="CACRZD030000004">
    <property type="protein sequence ID" value="CAA6658189.1"/>
    <property type="molecule type" value="Genomic_DNA"/>
</dbReference>
<name>A0A7I8IK16_SPIIN</name>
<evidence type="ECO:0000313" key="2">
    <source>
        <dbReference type="Proteomes" id="UP001189122"/>
    </source>
</evidence>
<evidence type="ECO:0000313" key="1">
    <source>
        <dbReference type="EMBL" id="CAA2618471.1"/>
    </source>
</evidence>
<keyword evidence="2" id="KW-1185">Reference proteome</keyword>
<sequence length="121" mass="14376">MKVFQVKRIQKRRLYESINAQICITSIFTIDQDVSTCISFAVTVSEDFDWIANVKMWSSHPCFRDLCLKQVIACNRWSLVVPEWSTPPVWLYLKTIHYLHCQQWKVGKKREKKNVHEEETA</sequence>
<reference evidence="1 2" key="1">
    <citation type="submission" date="2019-12" db="EMBL/GenBank/DDBJ databases">
        <authorList>
            <person name="Scholz U."/>
            <person name="Mascher M."/>
            <person name="Fiebig A."/>
        </authorList>
    </citation>
    <scope>NUCLEOTIDE SEQUENCE</scope>
</reference>
<accession>A0A7I8IK16</accession>
<dbReference type="AlphaFoldDB" id="A0A7I8IK16"/>
<dbReference type="Proteomes" id="UP001189122">
    <property type="component" value="Unassembled WGS sequence"/>
</dbReference>
<dbReference type="EMBL" id="LR743591">
    <property type="protein sequence ID" value="CAA2618471.1"/>
    <property type="molecule type" value="Genomic_DNA"/>
</dbReference>
<proteinExistence type="predicted"/>